<sequence>MILRFPPTACAIAAAASVLMAGCATQSKKAESEPVAAAAAPAAVSAPAPVAAPVKPEATKVVRKGPQPLTYDDVKKTARSAGSHAAASKRLVGKTVELELAKNNEGGRVPANAYAVPGADDTYFFCRNAPPGFSGGEVTAKIVKYAYRSDADIIAVDLDRCVPNATQASAPAAAPAPAVAPAPVAAAPASAAAPAAAKGGAKPGMDAQGNVIDSSKIEAGSGRTVKGINDFEGEITGNPAKNSKFTQLQIGMSVRQATDIAGPPTDQGAYMTGKAWIPFYFGSDRHRFEMTYKGQGRLIFAGGGMGDFSSGNLIWIIHNPNESGYR</sequence>
<comment type="caution">
    <text evidence="2">The sequence shown here is derived from an EMBL/GenBank/DDBJ whole genome shotgun (WGS) entry which is preliminary data.</text>
</comment>
<dbReference type="EMBL" id="JBBKZU010000012">
    <property type="protein sequence ID" value="MEJ8814239.1"/>
    <property type="molecule type" value="Genomic_DNA"/>
</dbReference>
<organism evidence="2 3">
    <name type="scientific">Variovorax ureilyticus</name>
    <dbReference type="NCBI Taxonomy" id="1836198"/>
    <lineage>
        <taxon>Bacteria</taxon>
        <taxon>Pseudomonadati</taxon>
        <taxon>Pseudomonadota</taxon>
        <taxon>Betaproteobacteria</taxon>
        <taxon>Burkholderiales</taxon>
        <taxon>Comamonadaceae</taxon>
        <taxon>Variovorax</taxon>
    </lineage>
</organism>
<name>A0ABU8VKN9_9BURK</name>
<feature type="signal peptide" evidence="1">
    <location>
        <begin position="1"/>
        <end position="21"/>
    </location>
</feature>
<dbReference type="PROSITE" id="PS51257">
    <property type="entry name" value="PROKAR_LIPOPROTEIN"/>
    <property type="match status" value="1"/>
</dbReference>
<reference evidence="2 3" key="1">
    <citation type="submission" date="2024-03" db="EMBL/GenBank/DDBJ databases">
        <title>Novel species of the genus Variovorax.</title>
        <authorList>
            <person name="Liu Q."/>
            <person name="Xin Y.-H."/>
        </authorList>
    </citation>
    <scope>NUCLEOTIDE SEQUENCE [LARGE SCALE GENOMIC DNA]</scope>
    <source>
        <strain evidence="2 3">KACC 18899</strain>
    </source>
</reference>
<evidence type="ECO:0000256" key="1">
    <source>
        <dbReference type="SAM" id="SignalP"/>
    </source>
</evidence>
<evidence type="ECO:0000313" key="2">
    <source>
        <dbReference type="EMBL" id="MEJ8814239.1"/>
    </source>
</evidence>
<proteinExistence type="predicted"/>
<keyword evidence="1" id="KW-0732">Signal</keyword>
<dbReference type="RefSeq" id="WP_340359472.1">
    <property type="nucleotide sequence ID" value="NZ_JBBKZU010000012.1"/>
</dbReference>
<accession>A0ABU8VKN9</accession>
<evidence type="ECO:0000313" key="3">
    <source>
        <dbReference type="Proteomes" id="UP001365846"/>
    </source>
</evidence>
<feature type="chain" id="PRO_5045058696" evidence="1">
    <location>
        <begin position="22"/>
        <end position="326"/>
    </location>
</feature>
<keyword evidence="3" id="KW-1185">Reference proteome</keyword>
<protein>
    <submittedName>
        <fullName evidence="2">Uncharacterized protein</fullName>
    </submittedName>
</protein>
<gene>
    <name evidence="2" type="ORF">WKW77_24350</name>
</gene>
<dbReference type="Proteomes" id="UP001365846">
    <property type="component" value="Unassembled WGS sequence"/>
</dbReference>